<dbReference type="PANTHER" id="PTHR34654">
    <property type="entry name" value="UPF0109 PROTEIN SCO5592"/>
    <property type="match status" value="1"/>
</dbReference>
<keyword evidence="5" id="KW-1185">Reference proteome</keyword>
<dbReference type="STRING" id="335543.Sfum_0021"/>
<dbReference type="Proteomes" id="UP000001784">
    <property type="component" value="Chromosome"/>
</dbReference>
<comment type="similarity">
    <text evidence="3">Belongs to the KhpA RNA-binding protein family.</text>
</comment>
<dbReference type="OrthoDB" id="9812389at2"/>
<dbReference type="InterPro" id="IPR009019">
    <property type="entry name" value="KH_sf_prok-type"/>
</dbReference>
<dbReference type="PROSITE" id="PS50084">
    <property type="entry name" value="KH_TYPE_1"/>
    <property type="match status" value="1"/>
</dbReference>
<dbReference type="Gene3D" id="3.30.300.20">
    <property type="match status" value="1"/>
</dbReference>
<keyword evidence="3" id="KW-0961">Cell wall biogenesis/degradation</keyword>
<accession>A0LE72</accession>
<keyword evidence="1 3" id="KW-0963">Cytoplasm</keyword>
<evidence type="ECO:0000313" key="4">
    <source>
        <dbReference type="EMBL" id="ABK15724.1"/>
    </source>
</evidence>
<comment type="subcellular location">
    <subcellularLocation>
        <location evidence="3">Cytoplasm</location>
    </subcellularLocation>
</comment>
<dbReference type="SUPFAM" id="SSF54814">
    <property type="entry name" value="Prokaryotic type KH domain (KH-domain type II)"/>
    <property type="match status" value="1"/>
</dbReference>
<evidence type="ECO:0000256" key="2">
    <source>
        <dbReference type="ARBA" id="ARBA00022884"/>
    </source>
</evidence>
<name>A0LE72_SYNFM</name>
<sequence length="78" mass="8655">MAFKDLVEYLVTSLADHPREVVLTEREEDDTVILELKISTEDLGRIIGKNGNTINAIRTVIQTAASSTKKKVKLDVLS</sequence>
<dbReference type="HOGENOM" id="CLU_132074_1_0_7"/>
<organism evidence="4 5">
    <name type="scientific">Syntrophobacter fumaroxidans (strain DSM 10017 / MPOB)</name>
    <dbReference type="NCBI Taxonomy" id="335543"/>
    <lineage>
        <taxon>Bacteria</taxon>
        <taxon>Pseudomonadati</taxon>
        <taxon>Thermodesulfobacteriota</taxon>
        <taxon>Syntrophobacteria</taxon>
        <taxon>Syntrophobacterales</taxon>
        <taxon>Syntrophobacteraceae</taxon>
        <taxon>Syntrophobacter</taxon>
    </lineage>
</organism>
<dbReference type="EMBL" id="CP000478">
    <property type="protein sequence ID" value="ABK15724.1"/>
    <property type="molecule type" value="Genomic_DNA"/>
</dbReference>
<dbReference type="GO" id="GO:0009252">
    <property type="term" value="P:peptidoglycan biosynthetic process"/>
    <property type="evidence" value="ECO:0007669"/>
    <property type="project" value="UniProtKB-UniRule"/>
</dbReference>
<keyword evidence="3" id="KW-0143">Chaperone</keyword>
<comment type="subunit">
    <text evidence="3">Forms a complex with KhpB.</text>
</comment>
<dbReference type="PANTHER" id="PTHR34654:SF1">
    <property type="entry name" value="RNA-BINDING PROTEIN KHPA"/>
    <property type="match status" value="1"/>
</dbReference>
<dbReference type="KEGG" id="sfu:Sfum_0021"/>
<keyword evidence="3" id="KW-0133">Cell shape</keyword>
<reference evidence="4 5" key="1">
    <citation type="submission" date="2006-10" db="EMBL/GenBank/DDBJ databases">
        <title>Complete sequence of Syntrophobacter fumaroxidans MPOB.</title>
        <authorList>
            <consortium name="US DOE Joint Genome Institute"/>
            <person name="Copeland A."/>
            <person name="Lucas S."/>
            <person name="Lapidus A."/>
            <person name="Barry K."/>
            <person name="Detter J.C."/>
            <person name="Glavina del Rio T."/>
            <person name="Hammon N."/>
            <person name="Israni S."/>
            <person name="Pitluck S."/>
            <person name="Goltsman E.G."/>
            <person name="Martinez M."/>
            <person name="Schmutz J."/>
            <person name="Larimer F."/>
            <person name="Land M."/>
            <person name="Hauser L."/>
            <person name="Kyrpides N."/>
            <person name="Kim E."/>
            <person name="Boone D.R."/>
            <person name="Brockman F."/>
            <person name="Culley D."/>
            <person name="Ferry J."/>
            <person name="Gunsalus R."/>
            <person name="McInerney M.J."/>
            <person name="Morrison M."/>
            <person name="Plugge C."/>
            <person name="Rohlin L."/>
            <person name="Scholten J."/>
            <person name="Sieber J."/>
            <person name="Stams A.J.M."/>
            <person name="Worm P."/>
            <person name="Henstra A.M."/>
            <person name="Richardson P."/>
        </authorList>
    </citation>
    <scope>NUCLEOTIDE SEQUENCE [LARGE SCALE GENOMIC DNA]</scope>
    <source>
        <strain evidence="5">DSM 10017 / MPOB</strain>
    </source>
</reference>
<dbReference type="eggNOG" id="COG1837">
    <property type="taxonomic scope" value="Bacteria"/>
</dbReference>
<gene>
    <name evidence="3" type="primary">khpA</name>
    <name evidence="4" type="ordered locus">Sfum_0021</name>
</gene>
<proteinExistence type="inferred from homology"/>
<dbReference type="HAMAP" id="MF_00088">
    <property type="entry name" value="KhpA"/>
    <property type="match status" value="1"/>
</dbReference>
<dbReference type="InterPro" id="IPR015946">
    <property type="entry name" value="KH_dom-like_a/b"/>
</dbReference>
<dbReference type="InParanoid" id="A0LE72"/>
<dbReference type="InterPro" id="IPR020627">
    <property type="entry name" value="KhpA"/>
</dbReference>
<dbReference type="Pfam" id="PF13083">
    <property type="entry name" value="KH_KhpA-B"/>
    <property type="match status" value="1"/>
</dbReference>
<dbReference type="GO" id="GO:0005737">
    <property type="term" value="C:cytoplasm"/>
    <property type="evidence" value="ECO:0007669"/>
    <property type="project" value="UniProtKB-SubCell"/>
</dbReference>
<dbReference type="GO" id="GO:0003723">
    <property type="term" value="F:RNA binding"/>
    <property type="evidence" value="ECO:0007669"/>
    <property type="project" value="UniProtKB-UniRule"/>
</dbReference>
<comment type="function">
    <text evidence="3">A probable RNA chaperone. Forms a complex with KhpB which binds to cellular RNA and controls its expression. Plays a role in peptidoglycan (PG) homeostasis and cell length regulation.</text>
</comment>
<dbReference type="CDD" id="cd22533">
    <property type="entry name" value="KH-II_YlqC-like"/>
    <property type="match status" value="1"/>
</dbReference>
<dbReference type="RefSeq" id="WP_011696897.1">
    <property type="nucleotide sequence ID" value="NC_008554.1"/>
</dbReference>
<keyword evidence="2 3" id="KW-0694">RNA-binding</keyword>
<dbReference type="GO" id="GO:0008360">
    <property type="term" value="P:regulation of cell shape"/>
    <property type="evidence" value="ECO:0007669"/>
    <property type="project" value="UniProtKB-KW"/>
</dbReference>
<dbReference type="GO" id="GO:0071555">
    <property type="term" value="P:cell wall organization"/>
    <property type="evidence" value="ECO:0007669"/>
    <property type="project" value="UniProtKB-KW"/>
</dbReference>
<protein>
    <recommendedName>
        <fullName evidence="3">RNA-binding protein KhpA</fullName>
    </recommendedName>
    <alternativeName>
        <fullName evidence="3">KH-domain protein A</fullName>
    </alternativeName>
</protein>
<evidence type="ECO:0000256" key="1">
    <source>
        <dbReference type="ARBA" id="ARBA00022490"/>
    </source>
</evidence>
<dbReference type="AlphaFoldDB" id="A0LE72"/>
<evidence type="ECO:0000256" key="3">
    <source>
        <dbReference type="HAMAP-Rule" id="MF_00088"/>
    </source>
</evidence>
<evidence type="ECO:0000313" key="5">
    <source>
        <dbReference type="Proteomes" id="UP000001784"/>
    </source>
</evidence>